<evidence type="ECO:0008006" key="2">
    <source>
        <dbReference type="Google" id="ProtNLM"/>
    </source>
</evidence>
<sequence>MELAAKERDERIRHAYFVDGKTVSQIEREFHHRQKIVRKAIRSGAAGTV</sequence>
<comment type="caution">
    <text evidence="1">The sequence shown here is derived from an EMBL/GenBank/DDBJ whole genome shotgun (WGS) entry which is preliminary data.</text>
</comment>
<accession>X1SXV6</accession>
<reference evidence="1" key="1">
    <citation type="journal article" date="2014" name="Front. Microbiol.">
        <title>High frequency of phylogenetically diverse reductive dehalogenase-homologous genes in deep subseafloor sedimentary metagenomes.</title>
        <authorList>
            <person name="Kawai M."/>
            <person name="Futagami T."/>
            <person name="Toyoda A."/>
            <person name="Takaki Y."/>
            <person name="Nishi S."/>
            <person name="Hori S."/>
            <person name="Arai W."/>
            <person name="Tsubouchi T."/>
            <person name="Morono Y."/>
            <person name="Uchiyama I."/>
            <person name="Ito T."/>
            <person name="Fujiyama A."/>
            <person name="Inagaki F."/>
            <person name="Takami H."/>
        </authorList>
    </citation>
    <scope>NUCLEOTIDE SEQUENCE</scope>
    <source>
        <strain evidence="1">Expedition CK06-06</strain>
    </source>
</reference>
<gene>
    <name evidence="1" type="ORF">S12H4_35332</name>
</gene>
<evidence type="ECO:0000313" key="1">
    <source>
        <dbReference type="EMBL" id="GAI97912.1"/>
    </source>
</evidence>
<name>X1SXV6_9ZZZZ</name>
<proteinExistence type="predicted"/>
<protein>
    <recommendedName>
        <fullName evidence="2">RNA polymerase sigma-70 region 4 domain-containing protein</fullName>
    </recommendedName>
</protein>
<organism evidence="1">
    <name type="scientific">marine sediment metagenome</name>
    <dbReference type="NCBI Taxonomy" id="412755"/>
    <lineage>
        <taxon>unclassified sequences</taxon>
        <taxon>metagenomes</taxon>
        <taxon>ecological metagenomes</taxon>
    </lineage>
</organism>
<dbReference type="EMBL" id="BARW01020973">
    <property type="protein sequence ID" value="GAI97912.1"/>
    <property type="molecule type" value="Genomic_DNA"/>
</dbReference>
<dbReference type="AlphaFoldDB" id="X1SXV6"/>